<proteinExistence type="predicted"/>
<organism evidence="2">
    <name type="scientific">Euplotes harpa</name>
    <dbReference type="NCBI Taxonomy" id="151035"/>
    <lineage>
        <taxon>Eukaryota</taxon>
        <taxon>Sar</taxon>
        <taxon>Alveolata</taxon>
        <taxon>Ciliophora</taxon>
        <taxon>Intramacronucleata</taxon>
        <taxon>Spirotrichea</taxon>
        <taxon>Hypotrichia</taxon>
        <taxon>Euplotida</taxon>
        <taxon>Euplotidae</taxon>
        <taxon>Euplotes</taxon>
    </lineage>
</organism>
<accession>A0A7S3J467</accession>
<name>A0A7S3J467_9SPIT</name>
<evidence type="ECO:0000313" key="1">
    <source>
        <dbReference type="EMBL" id="CAE0344035.1"/>
    </source>
</evidence>
<dbReference type="AlphaFoldDB" id="A0A7S3J467"/>
<protein>
    <submittedName>
        <fullName evidence="2">Uncharacterized protein</fullName>
    </submittedName>
</protein>
<dbReference type="EMBL" id="HBII01006609">
    <property type="protein sequence ID" value="CAE0344035.1"/>
    <property type="molecule type" value="Transcribed_RNA"/>
</dbReference>
<reference evidence="2" key="1">
    <citation type="submission" date="2021-01" db="EMBL/GenBank/DDBJ databases">
        <authorList>
            <person name="Corre E."/>
            <person name="Pelletier E."/>
            <person name="Niang G."/>
            <person name="Scheremetjew M."/>
            <person name="Finn R."/>
            <person name="Kale V."/>
            <person name="Holt S."/>
            <person name="Cochrane G."/>
            <person name="Meng A."/>
            <person name="Brown T."/>
            <person name="Cohen L."/>
        </authorList>
    </citation>
    <scope>NUCLEOTIDE SEQUENCE</scope>
    <source>
        <strain evidence="2">FSP1.4</strain>
    </source>
</reference>
<dbReference type="EMBL" id="HBII01006610">
    <property type="protein sequence ID" value="CAE0344036.1"/>
    <property type="molecule type" value="Transcribed_RNA"/>
</dbReference>
<sequence>MIDLLCLTDEYMLSDLQTVCEFEVIKRLNADNVTRILTDETLLLPSTSEERIKNAAKEVLISEFPVILEENPDIEKELSKVEGLWSSLLLKAIQLNEFKGTKRRLSIMDEKRVRFKIHNPV</sequence>
<gene>
    <name evidence="1" type="ORF">EHAR0213_LOCUS2942</name>
    <name evidence="2" type="ORF">EHAR0213_LOCUS2943</name>
</gene>
<evidence type="ECO:0000313" key="2">
    <source>
        <dbReference type="EMBL" id="CAE0344036.1"/>
    </source>
</evidence>